<gene>
    <name evidence="2" type="ORF">RND81_08G103800</name>
</gene>
<evidence type="ECO:0008006" key="4">
    <source>
        <dbReference type="Google" id="ProtNLM"/>
    </source>
</evidence>
<keyword evidence="1" id="KW-0472">Membrane</keyword>
<keyword evidence="1" id="KW-0812">Transmembrane</keyword>
<comment type="caution">
    <text evidence="2">The sequence shown here is derived from an EMBL/GenBank/DDBJ whole genome shotgun (WGS) entry which is preliminary data.</text>
</comment>
<keyword evidence="3" id="KW-1185">Reference proteome</keyword>
<proteinExistence type="predicted"/>
<protein>
    <recommendedName>
        <fullName evidence="4">NADH dehydrogenase subunit 4L</fullName>
    </recommendedName>
</protein>
<evidence type="ECO:0000256" key="1">
    <source>
        <dbReference type="SAM" id="Phobius"/>
    </source>
</evidence>
<name>A0AAW1J508_SAPOF</name>
<evidence type="ECO:0000313" key="2">
    <source>
        <dbReference type="EMBL" id="KAK9698432.1"/>
    </source>
</evidence>
<dbReference type="Proteomes" id="UP001443914">
    <property type="component" value="Unassembled WGS sequence"/>
</dbReference>
<sequence>MVIYLRVFCAENMSNICFGFIYIYIYICLITANITKYMKKTGFCFVFSFIWDLYYLYSYYSISVSLLRDGLMLVVSETNSLHIVSVTRLSNSTFVTSLVSKN</sequence>
<dbReference type="AlphaFoldDB" id="A0AAW1J508"/>
<reference evidence="2" key="1">
    <citation type="submission" date="2024-03" db="EMBL/GenBank/DDBJ databases">
        <title>WGS assembly of Saponaria officinalis var. Norfolk2.</title>
        <authorList>
            <person name="Jenkins J."/>
            <person name="Shu S."/>
            <person name="Grimwood J."/>
            <person name="Barry K."/>
            <person name="Goodstein D."/>
            <person name="Schmutz J."/>
            <person name="Leebens-Mack J."/>
            <person name="Osbourn A."/>
        </authorList>
    </citation>
    <scope>NUCLEOTIDE SEQUENCE [LARGE SCALE GENOMIC DNA]</scope>
    <source>
        <strain evidence="2">JIC</strain>
    </source>
</reference>
<accession>A0AAW1J508</accession>
<evidence type="ECO:0000313" key="3">
    <source>
        <dbReference type="Proteomes" id="UP001443914"/>
    </source>
</evidence>
<dbReference type="EMBL" id="JBDFQZ010000008">
    <property type="protein sequence ID" value="KAK9698432.1"/>
    <property type="molecule type" value="Genomic_DNA"/>
</dbReference>
<feature type="transmembrane region" description="Helical" evidence="1">
    <location>
        <begin position="12"/>
        <end position="30"/>
    </location>
</feature>
<organism evidence="2 3">
    <name type="scientific">Saponaria officinalis</name>
    <name type="common">Common soapwort</name>
    <name type="synonym">Lychnis saponaria</name>
    <dbReference type="NCBI Taxonomy" id="3572"/>
    <lineage>
        <taxon>Eukaryota</taxon>
        <taxon>Viridiplantae</taxon>
        <taxon>Streptophyta</taxon>
        <taxon>Embryophyta</taxon>
        <taxon>Tracheophyta</taxon>
        <taxon>Spermatophyta</taxon>
        <taxon>Magnoliopsida</taxon>
        <taxon>eudicotyledons</taxon>
        <taxon>Gunneridae</taxon>
        <taxon>Pentapetalae</taxon>
        <taxon>Caryophyllales</taxon>
        <taxon>Caryophyllaceae</taxon>
        <taxon>Caryophylleae</taxon>
        <taxon>Saponaria</taxon>
    </lineage>
</organism>
<keyword evidence="1" id="KW-1133">Transmembrane helix</keyword>
<feature type="transmembrane region" description="Helical" evidence="1">
    <location>
        <begin position="42"/>
        <end position="62"/>
    </location>
</feature>